<dbReference type="Proteomes" id="UP000002714">
    <property type="component" value="Chromosome"/>
</dbReference>
<dbReference type="KEGG" id="tdn:Suden_0584"/>
<dbReference type="PROSITE" id="PS50160">
    <property type="entry name" value="DNA_LIGASE_A3"/>
    <property type="match status" value="1"/>
</dbReference>
<keyword evidence="4" id="KW-0227">DNA damage</keyword>
<dbReference type="Pfam" id="PF01068">
    <property type="entry name" value="DNA_ligase_A_M"/>
    <property type="match status" value="1"/>
</dbReference>
<evidence type="ECO:0000256" key="4">
    <source>
        <dbReference type="ARBA" id="ARBA00022763"/>
    </source>
</evidence>
<keyword evidence="5" id="KW-0234">DNA repair</keyword>
<keyword evidence="2 9" id="KW-0436">Ligase</keyword>
<evidence type="ECO:0000256" key="2">
    <source>
        <dbReference type="ARBA" id="ARBA00022598"/>
    </source>
</evidence>
<dbReference type="GO" id="GO:0006260">
    <property type="term" value="P:DNA replication"/>
    <property type="evidence" value="ECO:0007669"/>
    <property type="project" value="UniProtKB-KW"/>
</dbReference>
<evidence type="ECO:0000256" key="5">
    <source>
        <dbReference type="ARBA" id="ARBA00023204"/>
    </source>
</evidence>
<dbReference type="HOGENOM" id="CLU_021047_0_0_7"/>
<feature type="signal peptide" evidence="7">
    <location>
        <begin position="1"/>
        <end position="22"/>
    </location>
</feature>
<dbReference type="Gene3D" id="2.40.50.140">
    <property type="entry name" value="Nucleic acid-binding proteins"/>
    <property type="match status" value="1"/>
</dbReference>
<name>Q30T18_SULDN</name>
<feature type="chain" id="PRO_5004219888" evidence="7">
    <location>
        <begin position="23"/>
        <end position="272"/>
    </location>
</feature>
<sequence>MKNLFKLIIFTLLFVTSSSALTLQKGTLYTNQDIKGYLMSEKLDGIRAYWDGKNLLTRQNKVINAPEFFTQNLPPFELDGELWTSRGDFENIQSIVMDKTPSKKWSEIKYMIFEVPHAKGDFLKRLEKAREHIEKKRALHVEIIEQKICNSKRDLDLFLKEILSRGGEGVMLKDASREYFEGRSEHLLKVKKADDMEAEVIGIKEGKGKFKGLMGSLHVRVESGVEFFIGSGFSDEDRKNPPKIGEIVTFKYYGFTKEGKPKFASFMRVRED</sequence>
<keyword evidence="3" id="KW-0235">DNA replication</keyword>
<evidence type="ECO:0000256" key="6">
    <source>
        <dbReference type="ARBA" id="ARBA00034003"/>
    </source>
</evidence>
<dbReference type="GO" id="GO:0006281">
    <property type="term" value="P:DNA repair"/>
    <property type="evidence" value="ECO:0007669"/>
    <property type="project" value="UniProtKB-KW"/>
</dbReference>
<dbReference type="InterPro" id="IPR012310">
    <property type="entry name" value="DNA_ligase_ATP-dep_cent"/>
</dbReference>
<evidence type="ECO:0000259" key="8">
    <source>
        <dbReference type="PROSITE" id="PS50160"/>
    </source>
</evidence>
<dbReference type="AlphaFoldDB" id="Q30T18"/>
<dbReference type="Gene3D" id="3.30.1490.70">
    <property type="match status" value="1"/>
</dbReference>
<keyword evidence="7" id="KW-0732">Signal</keyword>
<reference evidence="9 10" key="1">
    <citation type="journal article" date="2008" name="Appl. Environ. Microbiol.">
        <title>Genome of the epsilonproteobacterial chemolithoautotroph Sulfurimonas denitrificans.</title>
        <authorList>
            <person name="Sievert S.M."/>
            <person name="Scott K.M."/>
            <person name="Klotz M.G."/>
            <person name="Chain P.S.G."/>
            <person name="Hauser L.J."/>
            <person name="Hemp J."/>
            <person name="Huegler M."/>
            <person name="Land M."/>
            <person name="Lapidus A."/>
            <person name="Larimer F.W."/>
            <person name="Lucas S."/>
            <person name="Malfatti S.A."/>
            <person name="Meyer F."/>
            <person name="Paulsen I.T."/>
            <person name="Ren Q."/>
            <person name="Simon J."/>
            <person name="Bailey K."/>
            <person name="Diaz E."/>
            <person name="Fitzpatrick K.A."/>
            <person name="Glover B."/>
            <person name="Gwatney N."/>
            <person name="Korajkic A."/>
            <person name="Long A."/>
            <person name="Mobberley J.M."/>
            <person name="Pantry S.N."/>
            <person name="Pazder G."/>
            <person name="Peterson S."/>
            <person name="Quintanilla J.D."/>
            <person name="Sprinkle R."/>
            <person name="Stephens J."/>
            <person name="Thomas P."/>
            <person name="Vaughn R."/>
            <person name="Weber M.J."/>
            <person name="Wooten L.L."/>
        </authorList>
    </citation>
    <scope>NUCLEOTIDE SEQUENCE [LARGE SCALE GENOMIC DNA]</scope>
    <source>
        <strain evidence="10">ATCC 33889 / DSM 1251</strain>
    </source>
</reference>
<protein>
    <submittedName>
        <fullName evidence="9">ATP dependent DNA ligase, central</fullName>
    </submittedName>
</protein>
<comment type="cofactor">
    <cofactor evidence="1">
        <name>a divalent metal cation</name>
        <dbReference type="ChEBI" id="CHEBI:60240"/>
    </cofactor>
</comment>
<keyword evidence="10" id="KW-1185">Reference proteome</keyword>
<evidence type="ECO:0000313" key="10">
    <source>
        <dbReference type="Proteomes" id="UP000002714"/>
    </source>
</evidence>
<dbReference type="SUPFAM" id="SSF50249">
    <property type="entry name" value="Nucleic acid-binding proteins"/>
    <property type="match status" value="1"/>
</dbReference>
<dbReference type="eggNOG" id="COG1793">
    <property type="taxonomic scope" value="Bacteria"/>
</dbReference>
<dbReference type="SUPFAM" id="SSF56091">
    <property type="entry name" value="DNA ligase/mRNA capping enzyme, catalytic domain"/>
    <property type="match status" value="1"/>
</dbReference>
<comment type="catalytic activity">
    <reaction evidence="6">
        <text>ATP + (deoxyribonucleotide)n-3'-hydroxyl + 5'-phospho-(deoxyribonucleotide)m = (deoxyribonucleotide)n+m + AMP + diphosphate.</text>
        <dbReference type="EC" id="6.5.1.1"/>
    </reaction>
</comment>
<evidence type="ECO:0000256" key="3">
    <source>
        <dbReference type="ARBA" id="ARBA00022705"/>
    </source>
</evidence>
<organism evidence="9 10">
    <name type="scientific">Sulfurimonas denitrificans (strain ATCC 33889 / DSM 1251)</name>
    <name type="common">Thiomicrospira denitrificans (strain ATCC 33889 / DSM 1251)</name>
    <dbReference type="NCBI Taxonomy" id="326298"/>
    <lineage>
        <taxon>Bacteria</taxon>
        <taxon>Pseudomonadati</taxon>
        <taxon>Campylobacterota</taxon>
        <taxon>Epsilonproteobacteria</taxon>
        <taxon>Campylobacterales</taxon>
        <taxon>Sulfurimonadaceae</taxon>
        <taxon>Sulfurimonas</taxon>
    </lineage>
</organism>
<dbReference type="CDD" id="cd07896">
    <property type="entry name" value="Adenylation_kDNA_ligase_like"/>
    <property type="match status" value="1"/>
</dbReference>
<dbReference type="InterPro" id="IPR050326">
    <property type="entry name" value="NAD_dep_DNA_ligaseB"/>
</dbReference>
<dbReference type="OrthoDB" id="9767858at2"/>
<accession>Q30T18</accession>
<dbReference type="PANTHER" id="PTHR47810">
    <property type="entry name" value="DNA LIGASE"/>
    <property type="match status" value="1"/>
</dbReference>
<dbReference type="Gene3D" id="3.30.470.30">
    <property type="entry name" value="DNA ligase/mRNA capping enzyme"/>
    <property type="match status" value="1"/>
</dbReference>
<dbReference type="CDD" id="cd08041">
    <property type="entry name" value="OBF_kDNA_ligase_like"/>
    <property type="match status" value="1"/>
</dbReference>
<dbReference type="STRING" id="326298.Suden_0584"/>
<evidence type="ECO:0000313" key="9">
    <source>
        <dbReference type="EMBL" id="ABB43863.1"/>
    </source>
</evidence>
<dbReference type="GO" id="GO:0003910">
    <property type="term" value="F:DNA ligase (ATP) activity"/>
    <property type="evidence" value="ECO:0007669"/>
    <property type="project" value="UniProtKB-EC"/>
</dbReference>
<proteinExistence type="predicted"/>
<dbReference type="NCBIfam" id="NF006592">
    <property type="entry name" value="PRK09125.1"/>
    <property type="match status" value="1"/>
</dbReference>
<dbReference type="GO" id="GO:0006310">
    <property type="term" value="P:DNA recombination"/>
    <property type="evidence" value="ECO:0007669"/>
    <property type="project" value="InterPro"/>
</dbReference>
<feature type="domain" description="ATP-dependent DNA ligase family profile" evidence="8">
    <location>
        <begin position="119"/>
        <end position="223"/>
    </location>
</feature>
<evidence type="ECO:0000256" key="1">
    <source>
        <dbReference type="ARBA" id="ARBA00001968"/>
    </source>
</evidence>
<dbReference type="RefSeq" id="WP_011372217.1">
    <property type="nucleotide sequence ID" value="NC_007575.1"/>
</dbReference>
<dbReference type="InterPro" id="IPR029319">
    <property type="entry name" value="DNA_ligase_OB"/>
</dbReference>
<dbReference type="InterPro" id="IPR012340">
    <property type="entry name" value="NA-bd_OB-fold"/>
</dbReference>
<evidence type="ECO:0000256" key="7">
    <source>
        <dbReference type="SAM" id="SignalP"/>
    </source>
</evidence>
<gene>
    <name evidence="9" type="ordered locus">Suden_0584</name>
</gene>
<dbReference type="Pfam" id="PF14743">
    <property type="entry name" value="DNA_ligase_OB_2"/>
    <property type="match status" value="1"/>
</dbReference>
<dbReference type="EMBL" id="CP000153">
    <property type="protein sequence ID" value="ABB43863.1"/>
    <property type="molecule type" value="Genomic_DNA"/>
</dbReference>
<dbReference type="GO" id="GO:0005524">
    <property type="term" value="F:ATP binding"/>
    <property type="evidence" value="ECO:0007669"/>
    <property type="project" value="InterPro"/>
</dbReference>
<dbReference type="PANTHER" id="PTHR47810:SF1">
    <property type="entry name" value="DNA LIGASE B"/>
    <property type="match status" value="1"/>
</dbReference>